<dbReference type="Pfam" id="PF05699">
    <property type="entry name" value="Dimer_Tnp_hAT"/>
    <property type="match status" value="1"/>
</dbReference>
<proteinExistence type="predicted"/>
<feature type="domain" description="HAT C-terminal dimerisation" evidence="1">
    <location>
        <begin position="183"/>
        <end position="240"/>
    </location>
</feature>
<evidence type="ECO:0000313" key="2">
    <source>
        <dbReference type="EMBL" id="KAJ8964073.1"/>
    </source>
</evidence>
<sequence>MFQSESPLLYKLKPAVTDLLKNICGNYMDFVKVKTVNIFHLDHKNPRNFLPNEKLYLGILAHESLQELKKDANFHPKIVDDFYSSYLKFYIRLTSEIKERFTFEDEIFNIVHVLEPKYAQTYEQKSLLNVLQRFSFLYQIVDRQELDNEWRSHALLVHSSLGLDCNLQAEEYWAKVFNLKNAGNSEIYKNLKAVVSLLLILSFSNASVERLFSDLNNVKTDLKNRLKTDTVAAILATKDSIKHQGGILKFTPIDKMIKMEKNVNVSVQRVDFLT</sequence>
<dbReference type="AlphaFoldDB" id="A0AAV8ZHR2"/>
<keyword evidence="3" id="KW-1185">Reference proteome</keyword>
<gene>
    <name evidence="2" type="ORF">NQ314_005156</name>
</gene>
<comment type="caution">
    <text evidence="2">The sequence shown here is derived from an EMBL/GenBank/DDBJ whole genome shotgun (WGS) entry which is preliminary data.</text>
</comment>
<protein>
    <recommendedName>
        <fullName evidence="1">HAT C-terminal dimerisation domain-containing protein</fullName>
    </recommendedName>
</protein>
<dbReference type="GO" id="GO:0046983">
    <property type="term" value="F:protein dimerization activity"/>
    <property type="evidence" value="ECO:0007669"/>
    <property type="project" value="InterPro"/>
</dbReference>
<evidence type="ECO:0000259" key="1">
    <source>
        <dbReference type="Pfam" id="PF05699"/>
    </source>
</evidence>
<dbReference type="Proteomes" id="UP001162156">
    <property type="component" value="Unassembled WGS sequence"/>
</dbReference>
<evidence type="ECO:0000313" key="3">
    <source>
        <dbReference type="Proteomes" id="UP001162156"/>
    </source>
</evidence>
<organism evidence="2 3">
    <name type="scientific">Rhamnusium bicolor</name>
    <dbReference type="NCBI Taxonomy" id="1586634"/>
    <lineage>
        <taxon>Eukaryota</taxon>
        <taxon>Metazoa</taxon>
        <taxon>Ecdysozoa</taxon>
        <taxon>Arthropoda</taxon>
        <taxon>Hexapoda</taxon>
        <taxon>Insecta</taxon>
        <taxon>Pterygota</taxon>
        <taxon>Neoptera</taxon>
        <taxon>Endopterygota</taxon>
        <taxon>Coleoptera</taxon>
        <taxon>Polyphaga</taxon>
        <taxon>Cucujiformia</taxon>
        <taxon>Chrysomeloidea</taxon>
        <taxon>Cerambycidae</taxon>
        <taxon>Lepturinae</taxon>
        <taxon>Rhagiini</taxon>
        <taxon>Rhamnusium</taxon>
    </lineage>
</organism>
<dbReference type="InterPro" id="IPR012337">
    <property type="entry name" value="RNaseH-like_sf"/>
</dbReference>
<dbReference type="InterPro" id="IPR008906">
    <property type="entry name" value="HATC_C_dom"/>
</dbReference>
<reference evidence="2" key="1">
    <citation type="journal article" date="2023" name="Insect Mol. Biol.">
        <title>Genome sequencing provides insights into the evolution of gene families encoding plant cell wall-degrading enzymes in longhorned beetles.</title>
        <authorList>
            <person name="Shin N.R."/>
            <person name="Okamura Y."/>
            <person name="Kirsch R."/>
            <person name="Pauchet Y."/>
        </authorList>
    </citation>
    <scope>NUCLEOTIDE SEQUENCE</scope>
    <source>
        <strain evidence="2">RBIC_L_NR</strain>
    </source>
</reference>
<dbReference type="EMBL" id="JANEYF010001448">
    <property type="protein sequence ID" value="KAJ8964073.1"/>
    <property type="molecule type" value="Genomic_DNA"/>
</dbReference>
<name>A0AAV8ZHR2_9CUCU</name>
<dbReference type="SUPFAM" id="SSF53098">
    <property type="entry name" value="Ribonuclease H-like"/>
    <property type="match status" value="1"/>
</dbReference>
<accession>A0AAV8ZHR2</accession>